<proteinExistence type="predicted"/>
<keyword evidence="2" id="KW-1003">Cell membrane</keyword>
<dbReference type="InterPro" id="IPR045860">
    <property type="entry name" value="Snake_toxin-like_sf"/>
</dbReference>
<evidence type="ECO:0000256" key="2">
    <source>
        <dbReference type="ARBA" id="ARBA00022475"/>
    </source>
</evidence>
<dbReference type="PANTHER" id="PTHR16983:SF10">
    <property type="entry name" value="PROTEIN QUIVER"/>
    <property type="match status" value="1"/>
</dbReference>
<name>A0AAD7RMK5_9TELE</name>
<dbReference type="Proteomes" id="UP001221898">
    <property type="component" value="Unassembled WGS sequence"/>
</dbReference>
<dbReference type="SUPFAM" id="SSF57302">
    <property type="entry name" value="Snake toxin-like"/>
    <property type="match status" value="1"/>
</dbReference>
<evidence type="ECO:0000256" key="6">
    <source>
        <dbReference type="SAM" id="SignalP"/>
    </source>
</evidence>
<feature type="domain" description="UPAR/Ly6" evidence="7">
    <location>
        <begin position="21"/>
        <end position="112"/>
    </location>
</feature>
<keyword evidence="5" id="KW-0325">Glycoprotein</keyword>
<organism evidence="8 9">
    <name type="scientific">Aldrovandia affinis</name>
    <dbReference type="NCBI Taxonomy" id="143900"/>
    <lineage>
        <taxon>Eukaryota</taxon>
        <taxon>Metazoa</taxon>
        <taxon>Chordata</taxon>
        <taxon>Craniata</taxon>
        <taxon>Vertebrata</taxon>
        <taxon>Euteleostomi</taxon>
        <taxon>Actinopterygii</taxon>
        <taxon>Neopterygii</taxon>
        <taxon>Teleostei</taxon>
        <taxon>Notacanthiformes</taxon>
        <taxon>Halosauridae</taxon>
        <taxon>Aldrovandia</taxon>
    </lineage>
</organism>
<evidence type="ECO:0000256" key="3">
    <source>
        <dbReference type="ARBA" id="ARBA00022729"/>
    </source>
</evidence>
<dbReference type="GO" id="GO:0005886">
    <property type="term" value="C:plasma membrane"/>
    <property type="evidence" value="ECO:0007669"/>
    <property type="project" value="UniProtKB-SubCell"/>
</dbReference>
<dbReference type="Pfam" id="PF00087">
    <property type="entry name" value="Toxin_TOLIP"/>
    <property type="match status" value="1"/>
</dbReference>
<evidence type="ECO:0000256" key="5">
    <source>
        <dbReference type="ARBA" id="ARBA00023180"/>
    </source>
</evidence>
<dbReference type="InterPro" id="IPR018363">
    <property type="entry name" value="CD59_antigen_CS"/>
</dbReference>
<comment type="subcellular location">
    <subcellularLocation>
        <location evidence="1">Cell membrane</location>
    </subcellularLocation>
</comment>
<sequence length="126" mass="12862">MKTGLAFFLAVSLGGFAAEALQCYVCAGSDSNTQCNQNTQNCTGSDDTCMTAVAHIVGIQSITKSCTTRMTCSAATSTNINFVVGGNTVSCCMTDLCNVNGFAVTRLNALLLAFPAALLLLGLGGS</sequence>
<dbReference type="InterPro" id="IPR051110">
    <property type="entry name" value="Ly-6/neurotoxin-like_GPI-ap"/>
</dbReference>
<keyword evidence="3 6" id="KW-0732">Signal</keyword>
<comment type="caution">
    <text evidence="8">The sequence shown here is derived from an EMBL/GenBank/DDBJ whole genome shotgun (WGS) entry which is preliminary data.</text>
</comment>
<dbReference type="PROSITE" id="PS00983">
    <property type="entry name" value="LY6_UPAR"/>
    <property type="match status" value="1"/>
</dbReference>
<keyword evidence="4" id="KW-0472">Membrane</keyword>
<feature type="signal peptide" evidence="6">
    <location>
        <begin position="1"/>
        <end position="20"/>
    </location>
</feature>
<evidence type="ECO:0000313" key="8">
    <source>
        <dbReference type="EMBL" id="KAJ8386810.1"/>
    </source>
</evidence>
<dbReference type="PANTHER" id="PTHR16983">
    <property type="entry name" value="UPAR/LY6 DOMAIN-CONTAINING PROTEIN"/>
    <property type="match status" value="1"/>
</dbReference>
<dbReference type="InterPro" id="IPR016054">
    <property type="entry name" value="LY6_UPA_recep-like"/>
</dbReference>
<protein>
    <recommendedName>
        <fullName evidence="7">UPAR/Ly6 domain-containing protein</fullName>
    </recommendedName>
</protein>
<evidence type="ECO:0000259" key="7">
    <source>
        <dbReference type="SMART" id="SM00134"/>
    </source>
</evidence>
<gene>
    <name evidence="8" type="ORF">AAFF_G00166050</name>
</gene>
<dbReference type="AlphaFoldDB" id="A0AAD7RMK5"/>
<feature type="chain" id="PRO_5042003042" description="UPAR/Ly6 domain-containing protein" evidence="6">
    <location>
        <begin position="21"/>
        <end position="126"/>
    </location>
</feature>
<dbReference type="InterPro" id="IPR035076">
    <property type="entry name" value="Toxin/TOLIP"/>
</dbReference>
<evidence type="ECO:0000256" key="1">
    <source>
        <dbReference type="ARBA" id="ARBA00004236"/>
    </source>
</evidence>
<accession>A0AAD7RMK5</accession>
<evidence type="ECO:0000256" key="4">
    <source>
        <dbReference type="ARBA" id="ARBA00023136"/>
    </source>
</evidence>
<reference evidence="8" key="1">
    <citation type="journal article" date="2023" name="Science">
        <title>Genome structures resolve the early diversification of teleost fishes.</title>
        <authorList>
            <person name="Parey E."/>
            <person name="Louis A."/>
            <person name="Montfort J."/>
            <person name="Bouchez O."/>
            <person name="Roques C."/>
            <person name="Iampietro C."/>
            <person name="Lluch J."/>
            <person name="Castinel A."/>
            <person name="Donnadieu C."/>
            <person name="Desvignes T."/>
            <person name="Floi Bucao C."/>
            <person name="Jouanno E."/>
            <person name="Wen M."/>
            <person name="Mejri S."/>
            <person name="Dirks R."/>
            <person name="Jansen H."/>
            <person name="Henkel C."/>
            <person name="Chen W.J."/>
            <person name="Zahm M."/>
            <person name="Cabau C."/>
            <person name="Klopp C."/>
            <person name="Thompson A.W."/>
            <person name="Robinson-Rechavi M."/>
            <person name="Braasch I."/>
            <person name="Lecointre G."/>
            <person name="Bobe J."/>
            <person name="Postlethwait J.H."/>
            <person name="Berthelot C."/>
            <person name="Roest Crollius H."/>
            <person name="Guiguen Y."/>
        </authorList>
    </citation>
    <scope>NUCLEOTIDE SEQUENCE</scope>
    <source>
        <strain evidence="8">NC1722</strain>
    </source>
</reference>
<dbReference type="SMART" id="SM00134">
    <property type="entry name" value="LU"/>
    <property type="match status" value="1"/>
</dbReference>
<dbReference type="Gene3D" id="2.10.60.10">
    <property type="entry name" value="CD59"/>
    <property type="match status" value="1"/>
</dbReference>
<dbReference type="EMBL" id="JAINUG010000222">
    <property type="protein sequence ID" value="KAJ8386810.1"/>
    <property type="molecule type" value="Genomic_DNA"/>
</dbReference>
<keyword evidence="9" id="KW-1185">Reference proteome</keyword>
<evidence type="ECO:0000313" key="9">
    <source>
        <dbReference type="Proteomes" id="UP001221898"/>
    </source>
</evidence>
<dbReference type="FunFam" id="2.10.60.10:FF:000003">
    <property type="entry name" value="lymphocyte antigen 6E isoform X1"/>
    <property type="match status" value="1"/>
</dbReference>